<dbReference type="SUPFAM" id="SSF50156">
    <property type="entry name" value="PDZ domain-like"/>
    <property type="match status" value="1"/>
</dbReference>
<dbReference type="AlphaFoldDB" id="A0A9P6L1M9"/>
<accession>A0A9P6L1M9</accession>
<evidence type="ECO:0000256" key="6">
    <source>
        <dbReference type="SAM" id="MobiDB-lite"/>
    </source>
</evidence>
<dbReference type="OrthoDB" id="3318at2759"/>
<gene>
    <name evidence="8" type="ORF">BJ322DRAFT_1102098</name>
</gene>
<reference evidence="8" key="1">
    <citation type="journal article" date="2020" name="Nat. Commun.">
        <title>Large-scale genome sequencing of mycorrhizal fungi provides insights into the early evolution of symbiotic traits.</title>
        <authorList>
            <person name="Miyauchi S."/>
            <person name="Kiss E."/>
            <person name="Kuo A."/>
            <person name="Drula E."/>
            <person name="Kohler A."/>
            <person name="Sanchez-Garcia M."/>
            <person name="Morin E."/>
            <person name="Andreopoulos B."/>
            <person name="Barry K.W."/>
            <person name="Bonito G."/>
            <person name="Buee M."/>
            <person name="Carver A."/>
            <person name="Chen C."/>
            <person name="Cichocki N."/>
            <person name="Clum A."/>
            <person name="Culley D."/>
            <person name="Crous P.W."/>
            <person name="Fauchery L."/>
            <person name="Girlanda M."/>
            <person name="Hayes R.D."/>
            <person name="Keri Z."/>
            <person name="LaButti K."/>
            <person name="Lipzen A."/>
            <person name="Lombard V."/>
            <person name="Magnuson J."/>
            <person name="Maillard F."/>
            <person name="Murat C."/>
            <person name="Nolan M."/>
            <person name="Ohm R.A."/>
            <person name="Pangilinan J."/>
            <person name="Pereira M.F."/>
            <person name="Perotto S."/>
            <person name="Peter M."/>
            <person name="Pfister S."/>
            <person name="Riley R."/>
            <person name="Sitrit Y."/>
            <person name="Stielow J.B."/>
            <person name="Szollosi G."/>
            <person name="Zifcakova L."/>
            <person name="Stursova M."/>
            <person name="Spatafora J.W."/>
            <person name="Tedersoo L."/>
            <person name="Vaario L.M."/>
            <person name="Yamada A."/>
            <person name="Yan M."/>
            <person name="Wang P."/>
            <person name="Xu J."/>
            <person name="Bruns T."/>
            <person name="Baldrian P."/>
            <person name="Vilgalys R."/>
            <person name="Dunand C."/>
            <person name="Henrissat B."/>
            <person name="Grigoriev I.V."/>
            <person name="Hibbett D."/>
            <person name="Nagy L.G."/>
            <person name="Martin F.M."/>
        </authorList>
    </citation>
    <scope>NUCLEOTIDE SEQUENCE</scope>
    <source>
        <strain evidence="8">UH-Tt-Lm1</strain>
    </source>
</reference>
<dbReference type="FunFam" id="2.30.42.10:FF:000026">
    <property type="entry name" value="Golgi reassembly stacking protein 2"/>
    <property type="match status" value="1"/>
</dbReference>
<feature type="compositionally biased region" description="Polar residues" evidence="6">
    <location>
        <begin position="336"/>
        <end position="348"/>
    </location>
</feature>
<reference evidence="8" key="2">
    <citation type="submission" date="2020-11" db="EMBL/GenBank/DDBJ databases">
        <authorList>
            <consortium name="DOE Joint Genome Institute"/>
            <person name="Kuo A."/>
            <person name="Miyauchi S."/>
            <person name="Kiss E."/>
            <person name="Drula E."/>
            <person name="Kohler A."/>
            <person name="Sanchez-Garcia M."/>
            <person name="Andreopoulos B."/>
            <person name="Barry K.W."/>
            <person name="Bonito G."/>
            <person name="Buee M."/>
            <person name="Carver A."/>
            <person name="Chen C."/>
            <person name="Cichocki N."/>
            <person name="Clum A."/>
            <person name="Culley D."/>
            <person name="Crous P.W."/>
            <person name="Fauchery L."/>
            <person name="Girlanda M."/>
            <person name="Hayes R."/>
            <person name="Keri Z."/>
            <person name="Labutti K."/>
            <person name="Lipzen A."/>
            <person name="Lombard V."/>
            <person name="Magnuson J."/>
            <person name="Maillard F."/>
            <person name="Morin E."/>
            <person name="Murat C."/>
            <person name="Nolan M."/>
            <person name="Ohm R."/>
            <person name="Pangilinan J."/>
            <person name="Pereira M."/>
            <person name="Perotto S."/>
            <person name="Peter M."/>
            <person name="Riley R."/>
            <person name="Sitrit Y."/>
            <person name="Stielow B."/>
            <person name="Szollosi G."/>
            <person name="Zifcakova L."/>
            <person name="Stursova M."/>
            <person name="Spatafora J.W."/>
            <person name="Tedersoo L."/>
            <person name="Vaario L.-M."/>
            <person name="Yamada A."/>
            <person name="Yan M."/>
            <person name="Wang P."/>
            <person name="Xu J."/>
            <person name="Bruns T."/>
            <person name="Baldrian P."/>
            <person name="Vilgalys R."/>
            <person name="Henrissat B."/>
            <person name="Grigoriev I.V."/>
            <person name="Hibbett D."/>
            <person name="Nagy L.G."/>
            <person name="Martin F.M."/>
        </authorList>
    </citation>
    <scope>NUCLEOTIDE SEQUENCE</scope>
    <source>
        <strain evidence="8">UH-Tt-Lm1</strain>
    </source>
</reference>
<feature type="region of interest" description="Disordered" evidence="6">
    <location>
        <begin position="249"/>
        <end position="381"/>
    </location>
</feature>
<evidence type="ECO:0000259" key="7">
    <source>
        <dbReference type="PROSITE" id="PS51865"/>
    </source>
</evidence>
<dbReference type="Pfam" id="PF04495">
    <property type="entry name" value="GRASP55_65"/>
    <property type="match status" value="2"/>
</dbReference>
<comment type="caution">
    <text evidence="8">The sequence shown here is derived from an EMBL/GenBank/DDBJ whole genome shotgun (WGS) entry which is preliminary data.</text>
</comment>
<proteinExistence type="predicted"/>
<keyword evidence="5" id="KW-0479">Metal-binding</keyword>
<organism evidence="8 9">
    <name type="scientific">Thelephora terrestris</name>
    <dbReference type="NCBI Taxonomy" id="56493"/>
    <lineage>
        <taxon>Eukaryota</taxon>
        <taxon>Fungi</taxon>
        <taxon>Dikarya</taxon>
        <taxon>Basidiomycota</taxon>
        <taxon>Agaricomycotina</taxon>
        <taxon>Agaricomycetes</taxon>
        <taxon>Thelephorales</taxon>
        <taxon>Thelephoraceae</taxon>
        <taxon>Thelephora</taxon>
    </lineage>
</organism>
<sequence length="381" mass="42004">MGAGQSLPSQNQPPSKALHVLRVTPSSPASKTDIESFFDFVVGLQGDALTNNLDAAELEKIVEAHEGKTLNLVVWNSKNQESRVVPIIPSRAWVHSKLPANGFDIKPSLLGLSVRMCEPEFSLESVWHVLDVLEGSPAESAGLVPYGDWIIGWSGGVLSAEGDFYDVVEAHIEKPLRVYVYSYDFDTIREVVLVPNRHWGGEGLLGCVFGFGLLHRIPPPPEDREPGTIPPELFEGAEDFEEQQLFVPGEVPQPVPVSDDDDYQEWNHHSNLKNHNDPLKHSPHGNGHTVHIHDHDQSGHDHEHHDHGYDQEEYDYESSESSSPQVTAIPLRLPSNAPTSHSHSNTRLGSGIPRNMTPTQARPLSGLRNSSGSYTNGDSRP</sequence>
<dbReference type="PANTHER" id="PTHR12893">
    <property type="entry name" value="GOLGI REASSEMBLY STACKING PROTEIN GRASP"/>
    <property type="match status" value="1"/>
</dbReference>
<keyword evidence="5" id="KW-0862">Zinc</keyword>
<dbReference type="GO" id="GO:0007030">
    <property type="term" value="P:Golgi organization"/>
    <property type="evidence" value="ECO:0007669"/>
    <property type="project" value="TreeGrafter"/>
</dbReference>
<dbReference type="InterPro" id="IPR036034">
    <property type="entry name" value="PDZ_sf"/>
</dbReference>
<keyword evidence="3" id="KW-0333">Golgi apparatus</keyword>
<feature type="compositionally biased region" description="Basic and acidic residues" evidence="6">
    <location>
        <begin position="291"/>
        <end position="310"/>
    </location>
</feature>
<evidence type="ECO:0000256" key="1">
    <source>
        <dbReference type="ARBA" id="ARBA00004394"/>
    </source>
</evidence>
<comment type="subcellular location">
    <subcellularLocation>
        <location evidence="1">Golgi apparatus membrane</location>
    </subcellularLocation>
</comment>
<feature type="domain" description="PDZ GRASP-type" evidence="7">
    <location>
        <begin position="125"/>
        <end position="214"/>
    </location>
</feature>
<evidence type="ECO:0000313" key="9">
    <source>
        <dbReference type="Proteomes" id="UP000736335"/>
    </source>
</evidence>
<keyword evidence="4" id="KW-0472">Membrane</keyword>
<evidence type="ECO:0000256" key="2">
    <source>
        <dbReference type="ARBA" id="ARBA00022737"/>
    </source>
</evidence>
<dbReference type="PANTHER" id="PTHR12893:SF0">
    <property type="entry name" value="GRASP65"/>
    <property type="match status" value="1"/>
</dbReference>
<dbReference type="EMBL" id="WIUZ02000022">
    <property type="protein sequence ID" value="KAF9778767.1"/>
    <property type="molecule type" value="Genomic_DNA"/>
</dbReference>
<dbReference type="InterPro" id="IPR007583">
    <property type="entry name" value="GRASP55_65"/>
</dbReference>
<dbReference type="GO" id="GO:0000139">
    <property type="term" value="C:Golgi membrane"/>
    <property type="evidence" value="ECO:0007669"/>
    <property type="project" value="UniProtKB-SubCell"/>
</dbReference>
<evidence type="ECO:0000256" key="4">
    <source>
        <dbReference type="ARBA" id="ARBA00023136"/>
    </source>
</evidence>
<feature type="domain" description="PDZ GRASP-type" evidence="7">
    <location>
        <begin position="16"/>
        <end position="110"/>
    </location>
</feature>
<evidence type="ECO:0000256" key="3">
    <source>
        <dbReference type="ARBA" id="ARBA00023034"/>
    </source>
</evidence>
<feature type="binding site" evidence="5">
    <location>
        <position position="19"/>
    </location>
    <ligand>
        <name>Zn(2+)</name>
        <dbReference type="ChEBI" id="CHEBI:29105"/>
    </ligand>
</feature>
<name>A0A9P6L1M9_9AGAM</name>
<dbReference type="Gene3D" id="2.30.42.10">
    <property type="match status" value="2"/>
</dbReference>
<feature type="compositionally biased region" description="Polar residues" evidence="6">
    <location>
        <begin position="356"/>
        <end position="381"/>
    </location>
</feature>
<keyword evidence="9" id="KW-1185">Reference proteome</keyword>
<keyword evidence="2" id="KW-0677">Repeat</keyword>
<dbReference type="Proteomes" id="UP000736335">
    <property type="component" value="Unassembled WGS sequence"/>
</dbReference>
<dbReference type="PROSITE" id="PS51865">
    <property type="entry name" value="PDZ_GRASP"/>
    <property type="match status" value="2"/>
</dbReference>
<protein>
    <submittedName>
        <fullName evidence="8">GRASP55/65 PDZ-like domain-containing protein</fullName>
    </submittedName>
</protein>
<feature type="binding site" evidence="5">
    <location>
        <position position="117"/>
    </location>
    <ligand>
        <name>Zn(2+)</name>
        <dbReference type="ChEBI" id="CHEBI:29105"/>
    </ligand>
</feature>
<evidence type="ECO:0000313" key="8">
    <source>
        <dbReference type="EMBL" id="KAF9778767.1"/>
    </source>
</evidence>
<dbReference type="InterPro" id="IPR024958">
    <property type="entry name" value="GRASP_PDZ"/>
</dbReference>
<evidence type="ECO:0000256" key="5">
    <source>
        <dbReference type="PIRSR" id="PIRSR607583-1"/>
    </source>
</evidence>
<dbReference type="GO" id="GO:0046872">
    <property type="term" value="F:metal ion binding"/>
    <property type="evidence" value="ECO:0007669"/>
    <property type="project" value="UniProtKB-KW"/>
</dbReference>